<feature type="region of interest" description="Disordered" evidence="1">
    <location>
        <begin position="33"/>
        <end position="98"/>
    </location>
</feature>
<feature type="compositionally biased region" description="Basic and acidic residues" evidence="1">
    <location>
        <begin position="33"/>
        <end position="52"/>
    </location>
</feature>
<dbReference type="OrthoDB" id="5552562at2759"/>
<proteinExistence type="predicted"/>
<feature type="compositionally biased region" description="Basic residues" evidence="1">
    <location>
        <begin position="58"/>
        <end position="76"/>
    </location>
</feature>
<accession>A0A9Q3DZK9</accession>
<dbReference type="EMBL" id="AVOT02021017">
    <property type="protein sequence ID" value="MBW0509578.1"/>
    <property type="molecule type" value="Genomic_DNA"/>
</dbReference>
<name>A0A9Q3DZK9_9BASI</name>
<evidence type="ECO:0000313" key="3">
    <source>
        <dbReference type="Proteomes" id="UP000765509"/>
    </source>
</evidence>
<dbReference type="Proteomes" id="UP000765509">
    <property type="component" value="Unassembled WGS sequence"/>
</dbReference>
<comment type="caution">
    <text evidence="2">The sequence shown here is derived from an EMBL/GenBank/DDBJ whole genome shotgun (WGS) entry which is preliminary data.</text>
</comment>
<keyword evidence="3" id="KW-1185">Reference proteome</keyword>
<protein>
    <submittedName>
        <fullName evidence="2">Uncharacterized protein</fullName>
    </submittedName>
</protein>
<feature type="compositionally biased region" description="Basic and acidic residues" evidence="1">
    <location>
        <begin position="77"/>
        <end position="98"/>
    </location>
</feature>
<evidence type="ECO:0000256" key="1">
    <source>
        <dbReference type="SAM" id="MobiDB-lite"/>
    </source>
</evidence>
<organism evidence="2 3">
    <name type="scientific">Austropuccinia psidii MF-1</name>
    <dbReference type="NCBI Taxonomy" id="1389203"/>
    <lineage>
        <taxon>Eukaryota</taxon>
        <taxon>Fungi</taxon>
        <taxon>Dikarya</taxon>
        <taxon>Basidiomycota</taxon>
        <taxon>Pucciniomycotina</taxon>
        <taxon>Pucciniomycetes</taxon>
        <taxon>Pucciniales</taxon>
        <taxon>Sphaerophragmiaceae</taxon>
        <taxon>Austropuccinia</taxon>
    </lineage>
</organism>
<evidence type="ECO:0000313" key="2">
    <source>
        <dbReference type="EMBL" id="MBW0509578.1"/>
    </source>
</evidence>
<gene>
    <name evidence="2" type="ORF">O181_049293</name>
</gene>
<reference evidence="2" key="1">
    <citation type="submission" date="2021-03" db="EMBL/GenBank/DDBJ databases">
        <title>Draft genome sequence of rust myrtle Austropuccinia psidii MF-1, a brazilian biotype.</title>
        <authorList>
            <person name="Quecine M.C."/>
            <person name="Pachon D.M.R."/>
            <person name="Bonatelli M.L."/>
            <person name="Correr F.H."/>
            <person name="Franceschini L.M."/>
            <person name="Leite T.F."/>
            <person name="Margarido G.R.A."/>
            <person name="Almeida C.A."/>
            <person name="Ferrarezi J.A."/>
            <person name="Labate C.A."/>
        </authorList>
    </citation>
    <scope>NUCLEOTIDE SEQUENCE</scope>
    <source>
        <strain evidence="2">MF-1</strain>
    </source>
</reference>
<sequence length="98" mass="11723">MKKLASRIPEKLASHPSNIDLLQDLMDVTLESDTRYHERKKEKNHHQEKNTEASKSTFSHHRNYSISSHKKKNFRFWKRDKPHSSLMNRDHKLMGSKK</sequence>
<dbReference type="AlphaFoldDB" id="A0A9Q3DZK9"/>